<dbReference type="PROSITE" id="PS50144">
    <property type="entry name" value="MATH"/>
    <property type="match status" value="1"/>
</dbReference>
<dbReference type="AlphaFoldDB" id="A0A3M7QTS4"/>
<dbReference type="EMBL" id="REGN01005100">
    <property type="protein sequence ID" value="RNA14837.1"/>
    <property type="molecule type" value="Genomic_DNA"/>
</dbReference>
<reference evidence="2 3" key="1">
    <citation type="journal article" date="2018" name="Sci. Rep.">
        <title>Genomic signatures of local adaptation to the degree of environmental predictability in rotifers.</title>
        <authorList>
            <person name="Franch-Gras L."/>
            <person name="Hahn C."/>
            <person name="Garcia-Roger E.M."/>
            <person name="Carmona M.J."/>
            <person name="Serra M."/>
            <person name="Gomez A."/>
        </authorList>
    </citation>
    <scope>NUCLEOTIDE SEQUENCE [LARGE SCALE GENOMIC DNA]</scope>
    <source>
        <strain evidence="2">HYR1</strain>
    </source>
</reference>
<dbReference type="SUPFAM" id="SSF49599">
    <property type="entry name" value="TRAF domain-like"/>
    <property type="match status" value="1"/>
</dbReference>
<sequence>MYLLDADEFKFKKKRFDKDIEKKICKQFNYKRSFDGLKREVDLRREEIKYMINKKIDDYYNGLLEKIDIERNLKLKELEERIQQIETLNLVKFDANKNLEISSKLDFFEKNKNEIENEPKFKLTDSCEEIDIKKIFGEFNIRENIIQLTINNFSLLKDRKNFILYSKKCIVRNFEWFIKTRLNEDDGEMEFYLFCNSIEKSNVFSVKVNAESDLKNFSRYGYPKFTNINEIMNPAKGYYDTNEDLITLKANLKAELPLKKRKNRKKGKKNNYLTFSACKTDHQSQK</sequence>
<name>A0A3M7QTS4_BRAPC</name>
<accession>A0A3M7QTS4</accession>
<dbReference type="Proteomes" id="UP000276133">
    <property type="component" value="Unassembled WGS sequence"/>
</dbReference>
<evidence type="ECO:0000313" key="3">
    <source>
        <dbReference type="Proteomes" id="UP000276133"/>
    </source>
</evidence>
<keyword evidence="3" id="KW-1185">Reference proteome</keyword>
<protein>
    <recommendedName>
        <fullName evidence="1">MATH domain-containing protein</fullName>
    </recommendedName>
</protein>
<dbReference type="OrthoDB" id="289038at2759"/>
<evidence type="ECO:0000259" key="1">
    <source>
        <dbReference type="PROSITE" id="PS50144"/>
    </source>
</evidence>
<comment type="caution">
    <text evidence="2">The sequence shown here is derived from an EMBL/GenBank/DDBJ whole genome shotgun (WGS) entry which is preliminary data.</text>
</comment>
<feature type="domain" description="MATH" evidence="1">
    <location>
        <begin position="143"/>
        <end position="250"/>
    </location>
</feature>
<dbReference type="InterPro" id="IPR002083">
    <property type="entry name" value="MATH/TRAF_dom"/>
</dbReference>
<dbReference type="InterPro" id="IPR008974">
    <property type="entry name" value="TRAF-like"/>
</dbReference>
<proteinExistence type="predicted"/>
<gene>
    <name evidence="2" type="ORF">BpHYR1_035795</name>
</gene>
<dbReference type="Gene3D" id="2.60.210.10">
    <property type="entry name" value="Apoptosis, Tumor Necrosis Factor Receptor Associated Protein 2, Chain A"/>
    <property type="match status" value="1"/>
</dbReference>
<evidence type="ECO:0000313" key="2">
    <source>
        <dbReference type="EMBL" id="RNA14837.1"/>
    </source>
</evidence>
<organism evidence="2 3">
    <name type="scientific">Brachionus plicatilis</name>
    <name type="common">Marine rotifer</name>
    <name type="synonym">Brachionus muelleri</name>
    <dbReference type="NCBI Taxonomy" id="10195"/>
    <lineage>
        <taxon>Eukaryota</taxon>
        <taxon>Metazoa</taxon>
        <taxon>Spiralia</taxon>
        <taxon>Gnathifera</taxon>
        <taxon>Rotifera</taxon>
        <taxon>Eurotatoria</taxon>
        <taxon>Monogononta</taxon>
        <taxon>Pseudotrocha</taxon>
        <taxon>Ploima</taxon>
        <taxon>Brachionidae</taxon>
        <taxon>Brachionus</taxon>
    </lineage>
</organism>